<keyword evidence="9 11" id="KW-0486">Methionine biosynthesis</keyword>
<dbReference type="CDD" id="cd02232">
    <property type="entry name" value="cupin_ARD"/>
    <property type="match status" value="1"/>
</dbReference>
<feature type="binding site" evidence="11">
    <location>
        <position position="94"/>
    </location>
    <ligand>
        <name>Ni(2+)</name>
        <dbReference type="ChEBI" id="CHEBI:49786"/>
        <note>for nickel-dependent acireductone dioxygenase activity</note>
    </ligand>
</feature>
<feature type="binding site" evidence="11">
    <location>
        <position position="90"/>
    </location>
    <ligand>
        <name>Ni(2+)</name>
        <dbReference type="ChEBI" id="CHEBI:49786"/>
        <note>for nickel-dependent acireductone dioxygenase activity</note>
    </ligand>
</feature>
<comment type="caution">
    <text evidence="12">The sequence shown here is derived from an EMBL/GenBank/DDBJ whole genome shotgun (WGS) entry which is preliminary data.</text>
</comment>
<comment type="pathway">
    <text evidence="11">Amino-acid biosynthesis; L-methionine biosynthesis via salvage pathway; L-methionine from S-methyl-5-thio-alpha-D-ribose 1-phosphate: step 5/6.</text>
</comment>
<comment type="cofactor">
    <cofactor evidence="11">
        <name>Fe(2+)</name>
        <dbReference type="ChEBI" id="CHEBI:29033"/>
    </cofactor>
    <cofactor evidence="11">
        <name>Ni(2+)</name>
        <dbReference type="ChEBI" id="CHEBI:49786"/>
    </cofactor>
    <text evidence="11">Binds either 1 Fe or Ni cation per monomer. Iron-binding promotes an acireductone dioxygenase reaction producing 2-keto-4-methylthiobutyrate, while nickel-binding promotes an acireductone dioxygenase reaction producing 3-(methylsulfanyl)propanoate.</text>
</comment>
<dbReference type="GO" id="GO:0005634">
    <property type="term" value="C:nucleus"/>
    <property type="evidence" value="ECO:0007669"/>
    <property type="project" value="UniProtKB-SubCell"/>
</dbReference>
<dbReference type="GO" id="GO:0005737">
    <property type="term" value="C:cytoplasm"/>
    <property type="evidence" value="ECO:0007669"/>
    <property type="project" value="UniProtKB-SubCell"/>
</dbReference>
<dbReference type="FunFam" id="2.60.120.10:FF:000099">
    <property type="entry name" value="1,2-dihydroxy-3-keto-5-methylthiopentene dioxygenase"/>
    <property type="match status" value="1"/>
</dbReference>
<sequence>MVRAWYRAETGDDKEAMMLDPPQFLPVEEVMRKTGIICLKFKAATWDTDGEYAALKESRRYSYEDTVEISKEALPNYDALVKTFATEHIHPDEEVRFVIEGTGYFDIRDWDDRWIRLEARPDDLLILPAGIYHRFVLDKKNFIKVKRLFEGTPCWTAYFRPDGDDQPVRGQYLQRMAEMRLATGQ</sequence>
<evidence type="ECO:0000256" key="5">
    <source>
        <dbReference type="ARBA" id="ARBA00022723"/>
    </source>
</evidence>
<organism evidence="12 13">
    <name type="scientific">Candidula unifasciata</name>
    <dbReference type="NCBI Taxonomy" id="100452"/>
    <lineage>
        <taxon>Eukaryota</taxon>
        <taxon>Metazoa</taxon>
        <taxon>Spiralia</taxon>
        <taxon>Lophotrochozoa</taxon>
        <taxon>Mollusca</taxon>
        <taxon>Gastropoda</taxon>
        <taxon>Heterobranchia</taxon>
        <taxon>Euthyneura</taxon>
        <taxon>Panpulmonata</taxon>
        <taxon>Eupulmonata</taxon>
        <taxon>Stylommatophora</taxon>
        <taxon>Helicina</taxon>
        <taxon>Helicoidea</taxon>
        <taxon>Geomitridae</taxon>
        <taxon>Candidula</taxon>
    </lineage>
</organism>
<reference evidence="12" key="1">
    <citation type="submission" date="2021-04" db="EMBL/GenBank/DDBJ databases">
        <authorList>
            <consortium name="Molecular Ecology Group"/>
        </authorList>
    </citation>
    <scope>NUCLEOTIDE SEQUENCE</scope>
</reference>
<evidence type="ECO:0000256" key="4">
    <source>
        <dbReference type="ARBA" id="ARBA00022605"/>
    </source>
</evidence>
<evidence type="ECO:0000256" key="1">
    <source>
        <dbReference type="ARBA" id="ARBA00000428"/>
    </source>
</evidence>
<keyword evidence="5 11" id="KW-0479">Metal-binding</keyword>
<feature type="binding site" evidence="11">
    <location>
        <position position="88"/>
    </location>
    <ligand>
        <name>Fe(2+)</name>
        <dbReference type="ChEBI" id="CHEBI:29033"/>
        <note>for iron-dependent acireductone dioxygenase activity</note>
    </ligand>
</feature>
<dbReference type="SUPFAM" id="SSF51182">
    <property type="entry name" value="RmlC-like cupins"/>
    <property type="match status" value="1"/>
</dbReference>
<evidence type="ECO:0000256" key="11">
    <source>
        <dbReference type="HAMAP-Rule" id="MF_03154"/>
    </source>
</evidence>
<evidence type="ECO:0000313" key="12">
    <source>
        <dbReference type="EMBL" id="CAG5136759.1"/>
    </source>
</evidence>
<feature type="binding site" evidence="11">
    <location>
        <position position="133"/>
    </location>
    <ligand>
        <name>Ni(2+)</name>
        <dbReference type="ChEBI" id="CHEBI:49786"/>
        <note>for nickel-dependent acireductone dioxygenase activity</note>
    </ligand>
</feature>
<dbReference type="EC" id="1.13.11.54" evidence="11"/>
<keyword evidence="3 11" id="KW-0533">Nickel</keyword>
<protein>
    <recommendedName>
        <fullName evidence="11">Acireductone dioxygenase</fullName>
    </recommendedName>
    <alternativeName>
        <fullName evidence="11">Acireductone dioxygenase (Fe(2+)-requiring)</fullName>
        <shortName evidence="11">ARD'</shortName>
        <shortName evidence="11">Fe-ARD</shortName>
        <ecNumber evidence="11">1.13.11.54</ecNumber>
    </alternativeName>
    <alternativeName>
        <fullName evidence="11">Acireductone dioxygenase (Ni(2+)-requiring)</fullName>
        <shortName evidence="11">ARD</shortName>
        <shortName evidence="11">Ni-ARD</shortName>
        <ecNumber evidence="11">1.13.11.53</ecNumber>
    </alternativeName>
</protein>
<evidence type="ECO:0000256" key="10">
    <source>
        <dbReference type="ARBA" id="ARBA00023242"/>
    </source>
</evidence>
<feature type="binding site" evidence="11">
    <location>
        <position position="133"/>
    </location>
    <ligand>
        <name>Fe(2+)</name>
        <dbReference type="ChEBI" id="CHEBI:29033"/>
        <note>for iron-dependent acireductone dioxygenase activity</note>
    </ligand>
</feature>
<name>A0A8S4A4L9_9EUPU</name>
<comment type="subcellular location">
    <subcellularLocation>
        <location evidence="11">Cytoplasm</location>
    </subcellularLocation>
    <subcellularLocation>
        <location evidence="11">Nucleus</location>
    </subcellularLocation>
</comment>
<evidence type="ECO:0000256" key="9">
    <source>
        <dbReference type="ARBA" id="ARBA00023167"/>
    </source>
</evidence>
<dbReference type="GO" id="GO:0019509">
    <property type="term" value="P:L-methionine salvage from methylthioadenosine"/>
    <property type="evidence" value="ECO:0007669"/>
    <property type="project" value="UniProtKB-UniRule"/>
</dbReference>
<dbReference type="HAMAP" id="MF_03154">
    <property type="entry name" value="Salvage_MtnD_euk"/>
    <property type="match status" value="1"/>
</dbReference>
<dbReference type="GO" id="GO:0005506">
    <property type="term" value="F:iron ion binding"/>
    <property type="evidence" value="ECO:0007669"/>
    <property type="project" value="UniProtKB-UniRule"/>
</dbReference>
<dbReference type="GO" id="GO:0010308">
    <property type="term" value="F:acireductone dioxygenase (Ni2+-requiring) activity"/>
    <property type="evidence" value="ECO:0007669"/>
    <property type="project" value="UniProtKB-UniRule"/>
</dbReference>
<comment type="catalytic activity">
    <reaction evidence="1 11">
        <text>1,2-dihydroxy-5-(methylsulfanyl)pent-1-en-3-one + O2 = 4-methylsulfanyl-2-oxobutanoate + formate + 2 H(+)</text>
        <dbReference type="Rhea" id="RHEA:24504"/>
        <dbReference type="ChEBI" id="CHEBI:15378"/>
        <dbReference type="ChEBI" id="CHEBI:15379"/>
        <dbReference type="ChEBI" id="CHEBI:15740"/>
        <dbReference type="ChEBI" id="CHEBI:16723"/>
        <dbReference type="ChEBI" id="CHEBI:49252"/>
        <dbReference type="EC" id="1.13.11.54"/>
    </reaction>
</comment>
<comment type="catalytic activity">
    <reaction evidence="11">
        <text>1,2-dihydroxy-5-(methylsulfanyl)pent-1-en-3-one + O2 = 3-(methylsulfanyl)propanoate + CO + formate + 2 H(+)</text>
        <dbReference type="Rhea" id="RHEA:14161"/>
        <dbReference type="ChEBI" id="CHEBI:15378"/>
        <dbReference type="ChEBI" id="CHEBI:15379"/>
        <dbReference type="ChEBI" id="CHEBI:15740"/>
        <dbReference type="ChEBI" id="CHEBI:17245"/>
        <dbReference type="ChEBI" id="CHEBI:49016"/>
        <dbReference type="ChEBI" id="CHEBI:49252"/>
        <dbReference type="EC" id="1.13.11.53"/>
    </reaction>
</comment>
<dbReference type="PANTHER" id="PTHR23418">
    <property type="entry name" value="ACIREDUCTONE DIOXYGENASE"/>
    <property type="match status" value="1"/>
</dbReference>
<dbReference type="AlphaFoldDB" id="A0A8S4A4L9"/>
<evidence type="ECO:0000256" key="7">
    <source>
        <dbReference type="ARBA" id="ARBA00023002"/>
    </source>
</evidence>
<dbReference type="InterPro" id="IPR014710">
    <property type="entry name" value="RmlC-like_jellyroll"/>
</dbReference>
<keyword evidence="6 11" id="KW-0223">Dioxygenase</keyword>
<comment type="similarity">
    <text evidence="11">Belongs to the acireductone dioxygenase (ARD) family.</text>
</comment>
<evidence type="ECO:0000256" key="3">
    <source>
        <dbReference type="ARBA" id="ARBA00022596"/>
    </source>
</evidence>
<accession>A0A8S4A4L9</accession>
<feature type="binding site" evidence="11">
    <location>
        <position position="88"/>
    </location>
    <ligand>
        <name>Ni(2+)</name>
        <dbReference type="ChEBI" id="CHEBI:49786"/>
        <note>for nickel-dependent acireductone dioxygenase activity</note>
    </ligand>
</feature>
<evidence type="ECO:0000256" key="8">
    <source>
        <dbReference type="ARBA" id="ARBA00023004"/>
    </source>
</evidence>
<keyword evidence="4 11" id="KW-0028">Amino-acid biosynthesis</keyword>
<dbReference type="Gene3D" id="2.60.120.10">
    <property type="entry name" value="Jelly Rolls"/>
    <property type="match status" value="1"/>
</dbReference>
<dbReference type="InterPro" id="IPR011051">
    <property type="entry name" value="RmlC_Cupin_sf"/>
</dbReference>
<evidence type="ECO:0000256" key="6">
    <source>
        <dbReference type="ARBA" id="ARBA00022964"/>
    </source>
</evidence>
<evidence type="ECO:0000256" key="2">
    <source>
        <dbReference type="ARBA" id="ARBA00022490"/>
    </source>
</evidence>
<dbReference type="OrthoDB" id="1867259at2759"/>
<evidence type="ECO:0000313" key="13">
    <source>
        <dbReference type="Proteomes" id="UP000678393"/>
    </source>
</evidence>
<gene>
    <name evidence="12" type="ORF">CUNI_LOCUS22317</name>
</gene>
<keyword evidence="10 11" id="KW-0539">Nucleus</keyword>
<comment type="function">
    <text evidence="11">Catalyzes 2 different reactions between oxygen and the acireductone 1,2-dihydroxy-3-keto-5-methylthiopentene (DHK-MTPene) depending upon the metal bound in the active site. Fe-containing acireductone dioxygenase (Fe-ARD) produces formate and 2-keto-4-methylthiobutyrate (KMTB), the alpha-ketoacid precursor of methionine in the methionine recycle pathway. Ni-containing acireductone dioxygenase (Ni-ARD) produces methylthiopropionate, carbon monoxide and formate, and does not lie on the methionine recycle pathway.</text>
</comment>
<proteinExistence type="inferred from homology"/>
<dbReference type="InterPro" id="IPR004313">
    <property type="entry name" value="ARD"/>
</dbReference>
<dbReference type="InterPro" id="IPR027496">
    <property type="entry name" value="ARD_euk"/>
</dbReference>
<keyword evidence="2 11" id="KW-0963">Cytoplasm</keyword>
<dbReference type="Proteomes" id="UP000678393">
    <property type="component" value="Unassembled WGS sequence"/>
</dbReference>
<keyword evidence="7 11" id="KW-0560">Oxidoreductase</keyword>
<feature type="binding site" evidence="11">
    <location>
        <position position="94"/>
    </location>
    <ligand>
        <name>Fe(2+)</name>
        <dbReference type="ChEBI" id="CHEBI:29033"/>
        <note>for iron-dependent acireductone dioxygenase activity</note>
    </ligand>
</feature>
<keyword evidence="13" id="KW-1185">Reference proteome</keyword>
<dbReference type="EC" id="1.13.11.53" evidence="11"/>
<dbReference type="GO" id="GO:0016151">
    <property type="term" value="F:nickel cation binding"/>
    <property type="evidence" value="ECO:0007669"/>
    <property type="project" value="UniProtKB-UniRule"/>
</dbReference>
<keyword evidence="8 11" id="KW-0408">Iron</keyword>
<feature type="binding site" evidence="11">
    <location>
        <position position="90"/>
    </location>
    <ligand>
        <name>Fe(2+)</name>
        <dbReference type="ChEBI" id="CHEBI:29033"/>
        <note>for iron-dependent acireductone dioxygenase activity</note>
    </ligand>
</feature>
<dbReference type="PANTHER" id="PTHR23418:SF0">
    <property type="entry name" value="ACIREDUCTONE DIOXYGENASE"/>
    <property type="match status" value="1"/>
</dbReference>
<dbReference type="GO" id="GO:0010309">
    <property type="term" value="F:acireductone dioxygenase [iron(II)-requiring] activity"/>
    <property type="evidence" value="ECO:0007669"/>
    <property type="project" value="UniProtKB-UniRule"/>
</dbReference>
<dbReference type="Pfam" id="PF03079">
    <property type="entry name" value="ARD"/>
    <property type="match status" value="1"/>
</dbReference>
<dbReference type="EMBL" id="CAJHNH020008568">
    <property type="protein sequence ID" value="CAG5136759.1"/>
    <property type="molecule type" value="Genomic_DNA"/>
</dbReference>